<feature type="compositionally biased region" description="Polar residues" evidence="1">
    <location>
        <begin position="194"/>
        <end position="204"/>
    </location>
</feature>
<comment type="caution">
    <text evidence="3">The sequence shown here is derived from an EMBL/GenBank/DDBJ whole genome shotgun (WGS) entry which is preliminary data.</text>
</comment>
<dbReference type="InterPro" id="IPR053339">
    <property type="entry name" value="FAS1_domain_protein"/>
</dbReference>
<proteinExistence type="predicted"/>
<dbReference type="AlphaFoldDB" id="A0AAD3SE62"/>
<name>A0AAD3SE62_NEPGR</name>
<feature type="chain" id="PRO_5042009937" description="FAS1 domain-containing protein" evidence="2">
    <location>
        <begin position="21"/>
        <end position="241"/>
    </location>
</feature>
<dbReference type="SUPFAM" id="SSF82153">
    <property type="entry name" value="FAS1 domain"/>
    <property type="match status" value="1"/>
</dbReference>
<evidence type="ECO:0000313" key="4">
    <source>
        <dbReference type="Proteomes" id="UP001279734"/>
    </source>
</evidence>
<evidence type="ECO:0000256" key="1">
    <source>
        <dbReference type="SAM" id="MobiDB-lite"/>
    </source>
</evidence>
<sequence>MAIFLIFSTLFLAFISSVTAQDAPSKPQDLLTAIEEMQKANYFAFVMLINMSPSDQIPGNITFLMPKDQMLSNTVISANSVLDFLLRHSIPSPLLFDHIKYFPTSSVIPSSKPDFILKITNNGRRSLCLNNIKIISPNICVAGNAIRCHGIDGVLLDTDNTLSSPACSTTSPVGEAPPALPSPSSPHPLAGSLNLTPVGSSQPTGLDARPQHSGSSKLFSSGGMVESLGAWVAVILWCWKV</sequence>
<dbReference type="Proteomes" id="UP001279734">
    <property type="component" value="Unassembled WGS sequence"/>
</dbReference>
<protein>
    <recommendedName>
        <fullName evidence="5">FAS1 domain-containing protein</fullName>
    </recommendedName>
</protein>
<evidence type="ECO:0008006" key="5">
    <source>
        <dbReference type="Google" id="ProtNLM"/>
    </source>
</evidence>
<keyword evidence="4" id="KW-1185">Reference proteome</keyword>
<dbReference type="PANTHER" id="PTHR36069:SF1">
    <property type="entry name" value="EXPRESSED PROTEIN"/>
    <property type="match status" value="1"/>
</dbReference>
<organism evidence="3 4">
    <name type="scientific">Nepenthes gracilis</name>
    <name type="common">Slender pitcher plant</name>
    <dbReference type="NCBI Taxonomy" id="150966"/>
    <lineage>
        <taxon>Eukaryota</taxon>
        <taxon>Viridiplantae</taxon>
        <taxon>Streptophyta</taxon>
        <taxon>Embryophyta</taxon>
        <taxon>Tracheophyta</taxon>
        <taxon>Spermatophyta</taxon>
        <taxon>Magnoliopsida</taxon>
        <taxon>eudicotyledons</taxon>
        <taxon>Gunneridae</taxon>
        <taxon>Pentapetalae</taxon>
        <taxon>Caryophyllales</taxon>
        <taxon>Nepenthaceae</taxon>
        <taxon>Nepenthes</taxon>
    </lineage>
</organism>
<accession>A0AAD3SE62</accession>
<dbReference type="InterPro" id="IPR036378">
    <property type="entry name" value="FAS1_dom_sf"/>
</dbReference>
<reference evidence="3" key="1">
    <citation type="submission" date="2023-05" db="EMBL/GenBank/DDBJ databases">
        <title>Nepenthes gracilis genome sequencing.</title>
        <authorList>
            <person name="Fukushima K."/>
        </authorList>
    </citation>
    <scope>NUCLEOTIDE SEQUENCE</scope>
    <source>
        <strain evidence="3">SING2019-196</strain>
    </source>
</reference>
<dbReference type="EMBL" id="BSYO01000008">
    <property type="protein sequence ID" value="GMH09111.1"/>
    <property type="molecule type" value="Genomic_DNA"/>
</dbReference>
<dbReference type="Gene3D" id="2.30.180.10">
    <property type="entry name" value="FAS1 domain"/>
    <property type="match status" value="1"/>
</dbReference>
<feature type="region of interest" description="Disordered" evidence="1">
    <location>
        <begin position="166"/>
        <end position="214"/>
    </location>
</feature>
<keyword evidence="2" id="KW-0732">Signal</keyword>
<dbReference type="PANTHER" id="PTHR36069">
    <property type="entry name" value="EXPRESSED PROTEIN-RELATED"/>
    <property type="match status" value="1"/>
</dbReference>
<gene>
    <name evidence="3" type="ORF">Nepgr_010951</name>
</gene>
<evidence type="ECO:0000313" key="3">
    <source>
        <dbReference type="EMBL" id="GMH09111.1"/>
    </source>
</evidence>
<evidence type="ECO:0000256" key="2">
    <source>
        <dbReference type="SAM" id="SignalP"/>
    </source>
</evidence>
<feature type="signal peptide" evidence="2">
    <location>
        <begin position="1"/>
        <end position="20"/>
    </location>
</feature>